<organism evidence="2 3">
    <name type="scientific">Artemisia annua</name>
    <name type="common">Sweet wormwood</name>
    <dbReference type="NCBI Taxonomy" id="35608"/>
    <lineage>
        <taxon>Eukaryota</taxon>
        <taxon>Viridiplantae</taxon>
        <taxon>Streptophyta</taxon>
        <taxon>Embryophyta</taxon>
        <taxon>Tracheophyta</taxon>
        <taxon>Spermatophyta</taxon>
        <taxon>Magnoliopsida</taxon>
        <taxon>eudicotyledons</taxon>
        <taxon>Gunneridae</taxon>
        <taxon>Pentapetalae</taxon>
        <taxon>asterids</taxon>
        <taxon>campanulids</taxon>
        <taxon>Asterales</taxon>
        <taxon>Asteraceae</taxon>
        <taxon>Asteroideae</taxon>
        <taxon>Anthemideae</taxon>
        <taxon>Artemisiinae</taxon>
        <taxon>Artemisia</taxon>
    </lineage>
</organism>
<dbReference type="PANTHER" id="PTHR33133">
    <property type="entry name" value="OS08G0107100 PROTEIN-RELATED"/>
    <property type="match status" value="1"/>
</dbReference>
<evidence type="ECO:0000313" key="3">
    <source>
        <dbReference type="Proteomes" id="UP000245207"/>
    </source>
</evidence>
<feature type="transmembrane region" description="Helical" evidence="1">
    <location>
        <begin position="46"/>
        <end position="73"/>
    </location>
</feature>
<gene>
    <name evidence="2" type="ORF">CTI12_AA019490</name>
</gene>
<evidence type="ECO:0008006" key="4">
    <source>
        <dbReference type="Google" id="ProtNLM"/>
    </source>
</evidence>
<feature type="transmembrane region" description="Helical" evidence="1">
    <location>
        <begin position="21"/>
        <end position="40"/>
    </location>
</feature>
<sequence>MAPTIVNHRRLNAIKILNTNSLHFITLSLLFLPLTITIHLHPTSAYVTTILQTLTTLISVILSTLTGVALTTYSTHQAILSKPLTFTSTFKSLSSSFKPLFTTFISGSIKPFFFSLLALWFHFDLFKISCVVAFLILFYSMVLGLAPQIAVLESKYGIQPITESAKLSVRFRFKLFVYASVTGGVIGILLWYCAFLKNKESVSNWMLFVQVGANYLQCSVMVMHYVVSVTVLYMRAKAWHGDGVVVVRSKMEVTDEDMRVLVHGGFSYLMLSFYVVLVISIVIVVIIWKIKFRNFTEIHSTEYQISSVDLHSAVENYCPFYCSSIMQN</sequence>
<dbReference type="PANTHER" id="PTHR33133:SF1">
    <property type="entry name" value="EXPRESSED PROTEIN-RELATED"/>
    <property type="match status" value="1"/>
</dbReference>
<feature type="transmembrane region" description="Helical" evidence="1">
    <location>
        <begin position="100"/>
        <end position="120"/>
    </location>
</feature>
<comment type="caution">
    <text evidence="2">The sequence shown here is derived from an EMBL/GenBank/DDBJ whole genome shotgun (WGS) entry which is preliminary data.</text>
</comment>
<dbReference type="Proteomes" id="UP000245207">
    <property type="component" value="Unassembled WGS sequence"/>
</dbReference>
<keyword evidence="1" id="KW-0812">Transmembrane</keyword>
<dbReference type="EMBL" id="PKPP01000068">
    <property type="protein sequence ID" value="PWA98434.1"/>
    <property type="molecule type" value="Genomic_DNA"/>
</dbReference>
<feature type="transmembrane region" description="Helical" evidence="1">
    <location>
        <begin position="268"/>
        <end position="288"/>
    </location>
</feature>
<feature type="transmembrane region" description="Helical" evidence="1">
    <location>
        <begin position="212"/>
        <end position="233"/>
    </location>
</feature>
<name>A0A2U1QK96_ARTAN</name>
<keyword evidence="1" id="KW-0472">Membrane</keyword>
<keyword evidence="1" id="KW-1133">Transmembrane helix</keyword>
<keyword evidence="3" id="KW-1185">Reference proteome</keyword>
<evidence type="ECO:0000256" key="1">
    <source>
        <dbReference type="SAM" id="Phobius"/>
    </source>
</evidence>
<dbReference type="AlphaFoldDB" id="A0A2U1QK96"/>
<feature type="transmembrane region" description="Helical" evidence="1">
    <location>
        <begin position="126"/>
        <end position="152"/>
    </location>
</feature>
<reference evidence="2 3" key="1">
    <citation type="journal article" date="2018" name="Mol. Plant">
        <title>The genome of Artemisia annua provides insight into the evolution of Asteraceae family and artemisinin biosynthesis.</title>
        <authorList>
            <person name="Shen Q."/>
            <person name="Zhang L."/>
            <person name="Liao Z."/>
            <person name="Wang S."/>
            <person name="Yan T."/>
            <person name="Shi P."/>
            <person name="Liu M."/>
            <person name="Fu X."/>
            <person name="Pan Q."/>
            <person name="Wang Y."/>
            <person name="Lv Z."/>
            <person name="Lu X."/>
            <person name="Zhang F."/>
            <person name="Jiang W."/>
            <person name="Ma Y."/>
            <person name="Chen M."/>
            <person name="Hao X."/>
            <person name="Li L."/>
            <person name="Tang Y."/>
            <person name="Lv G."/>
            <person name="Zhou Y."/>
            <person name="Sun X."/>
            <person name="Brodelius P.E."/>
            <person name="Rose J.K.C."/>
            <person name="Tang K."/>
        </authorList>
    </citation>
    <scope>NUCLEOTIDE SEQUENCE [LARGE SCALE GENOMIC DNA]</scope>
    <source>
        <strain evidence="3">cv. Huhao1</strain>
        <tissue evidence="2">Leaf</tissue>
    </source>
</reference>
<proteinExistence type="predicted"/>
<feature type="transmembrane region" description="Helical" evidence="1">
    <location>
        <begin position="173"/>
        <end position="192"/>
    </location>
</feature>
<protein>
    <recommendedName>
        <fullName evidence="4">Transmembrane protein</fullName>
    </recommendedName>
</protein>
<evidence type="ECO:0000313" key="2">
    <source>
        <dbReference type="EMBL" id="PWA98434.1"/>
    </source>
</evidence>
<accession>A0A2U1QK96</accession>